<feature type="region of interest" description="Disordered" evidence="1">
    <location>
        <begin position="494"/>
        <end position="516"/>
    </location>
</feature>
<feature type="region of interest" description="Disordered" evidence="1">
    <location>
        <begin position="1771"/>
        <end position="1795"/>
    </location>
</feature>
<feature type="region of interest" description="Disordered" evidence="1">
    <location>
        <begin position="1737"/>
        <end position="1756"/>
    </location>
</feature>
<dbReference type="GO" id="GO:0005085">
    <property type="term" value="F:guanyl-nucleotide exchange factor activity"/>
    <property type="evidence" value="ECO:0007669"/>
    <property type="project" value="InterPro"/>
</dbReference>
<feature type="compositionally biased region" description="Low complexity" evidence="1">
    <location>
        <begin position="113"/>
        <end position="155"/>
    </location>
</feature>
<feature type="region of interest" description="Disordered" evidence="1">
    <location>
        <begin position="1283"/>
        <end position="1308"/>
    </location>
</feature>
<dbReference type="InterPro" id="IPR001849">
    <property type="entry name" value="PH_domain"/>
</dbReference>
<feature type="compositionally biased region" description="Low complexity" evidence="1">
    <location>
        <begin position="816"/>
        <end position="828"/>
    </location>
</feature>
<comment type="caution">
    <text evidence="2">The sequence shown here is derived from an EMBL/GenBank/DDBJ whole genome shotgun (WGS) entry which is preliminary data.</text>
</comment>
<feature type="region of interest" description="Disordered" evidence="1">
    <location>
        <begin position="1"/>
        <end position="22"/>
    </location>
</feature>
<sequence length="1974" mass="206586">MASAATAPAPTPPSASSAAASRFSRMGADALSALFNAPSPTDGTQLGSNARLTPIHASSRATTVTNDGTIRASSSPAATKVGANTTSLPLFAAPEGTTSAAHSSLPSEPTSESRPSVSRPDPVSQPDGKAAMSRSYSTTSAASGSSSSSSWTAAARNASMAPYRALAAALPSLLNVSPGLGASTDTSPPSSAPTSLDSDLTMTPAIVHTMKESRLRNSSGIEEEEGGEAEDDGLDSGAVTAWQTPEMGVMLAIGQDASASGTDHQPSVGGERTSAAAALMRSLSTASPHSSTSADEEEDEREREYIRNVAKRPSGGLASVVHVHETAPASDSDWEPDSSDEDEERQRRGIDMVIHPYEDEEQQQRLNEVAVPVHAHANEDVPSSSAMAVENAEDPTQQQQRRRRRRKEGHQRQQSSFFSVSSVFPPPSSGHDEQRSIRPTFPPRLSSLEFDIPVVEGRQAEEVQEPQRVLLPSPIIADGSLALTPLPPHAGVPLSQGVMSRTPSSSVPSSSGLSDAVGVSSASAMAGSDALMLGLGLVDMASSSASPSSSSENADESVDVTEKLGHRPSLLSLNTTMRQTQRDAFLSHDRMETGAPGAVEVQDAHVGIGEQSMFPSGLVASPASLEGPFEEARFGLPLAGVFTPPSRALPMGASSAHSTPATVVPGVATVVPTTPVLESDVPFSSTGADAPANGGVEEQGETAQQRLQVALARAEHRRELQRYALLELVRTERSYADDLALLVMVFFENLVVLPAFAPAVNNGGGSSNGSVAGTNGDIDRPGSRLSETQEGSDDPEVLMASSDEGSGSAVVSANPGATSSAIGSGSTTLQPPAPPHSRSSSYQPTASGSGAGASPMSAAFSRNSSDPALERLDLVTRNAEELLSLHQSAAWRLEAIVSQYGLDHPESDPNVKVKVSPAALEEGTRKVAEYLTNTLAPALRDLYARFCSRHMEALSIVKDAERRGAAEWVAYERMCAETLQVVAARMSPTLPSPVQQEAATAADVPTSTAANANLVSISASATPGAHPTSSPIAPLLNKGNRPHRLVFHDYFVKPIQRIALYPLLLQSLLKYCHPVSPPASGEEDGSLDDGPGVDGVSQMGQSRPSKGKDREAVFGAVAALVGVVEHVNEAGRLRHEERLSQTIVDRIETHYNVTPSFLHSLGHCVVAGTLDVMYHQRNGHPLTSPLRLKYQGCVLYQGFMLIFKVRKAAAYEPKFWFPLWLAKLSDVPEESRFLPHAFRLSVRDHHFELVASNARERKLWVDALGETISQALIHPPGTEAAFPSSLHVDSAGTGESSSRPSSRATQRASFRLSNYAAPAVPGSLDAGMIEEMDPAAESMGRFEASPRKGRFATRGQGHSPVGALSTPSSPLTPSSANFNLNSPAQGGNSDDVLQQYFEETAEIQVRRSSPYQRSVIDRSMAFSVSVVGARAPRSAHDYVGGSGSLALSNSFALATPAHGPGCWQQSLGALVGLGRMGSMETSTLKMQRRKSYADPVESLFIPPNSDALMSSYAALVADGSNGNIGSHTVPFPQHTPTGNTNGMSNRAMRTFRQLSLKTSSRASVRAMSELPAVAMPTSAPMDGGTTGDTNGSTSTGQQSLSVPQRASASRRESFAASLRDALTVSFGRRQRSQSSQEVESESHTPSGTDAASSGLPSGANTPYVPSMQQSPSLHAGLALTPVTGEAENGASKPGRTDSIRRVFGSIRYKRERTLSMPAPPEVDASTEQQQSALGLLKGSAPTGLAPKSDGEAATASRDSLLHNEGEASLQVNISQEDGSIPSNPPPRRSLSRASLQRSRTALGKIWFGGQQPAESGSGFLSVAGPQPHLNRRSTDGFVAARSQSAVALPTFPTPFSSSYSSDGSNTGGDPSPVASRSGSVSAGGASVGGSSPPEGAERPIFFSTSKKQGAERVGLSSSGSLSSRRPRINMRLGSGSHRMTTPVPPLPTLPATPSEESEAHLDNGFTVEGAAVTS</sequence>
<dbReference type="CDD" id="cd00821">
    <property type="entry name" value="PH"/>
    <property type="match status" value="1"/>
</dbReference>
<feature type="compositionally biased region" description="Polar residues" evidence="1">
    <location>
        <begin position="96"/>
        <end position="112"/>
    </location>
</feature>
<dbReference type="PANTHER" id="PTHR12673">
    <property type="entry name" value="FACIOGENITAL DYSPLASIA PROTEIN"/>
    <property type="match status" value="1"/>
</dbReference>
<evidence type="ECO:0000256" key="1">
    <source>
        <dbReference type="SAM" id="MobiDB-lite"/>
    </source>
</evidence>
<dbReference type="OrthoDB" id="1716625at2759"/>
<dbReference type="InterPro" id="IPR035899">
    <property type="entry name" value="DBL_dom_sf"/>
</dbReference>
<dbReference type="SUPFAM" id="SSF48065">
    <property type="entry name" value="DBL homology domain (DH-domain)"/>
    <property type="match status" value="1"/>
</dbReference>
<feature type="compositionally biased region" description="Polar residues" evidence="1">
    <location>
        <begin position="1293"/>
        <end position="1308"/>
    </location>
</feature>
<feature type="compositionally biased region" description="Low complexity" evidence="1">
    <location>
        <begin position="846"/>
        <end position="861"/>
    </location>
</feature>
<accession>A0A9N8QBC2</accession>
<feature type="region of interest" description="Disordered" evidence="1">
    <location>
        <begin position="175"/>
        <end position="241"/>
    </location>
</feature>
<feature type="region of interest" description="Disordered" evidence="1">
    <location>
        <begin position="1571"/>
        <end position="1669"/>
    </location>
</feature>
<feature type="region of interest" description="Disordered" evidence="1">
    <location>
        <begin position="255"/>
        <end position="367"/>
    </location>
</feature>
<evidence type="ECO:0000313" key="2">
    <source>
        <dbReference type="EMBL" id="CAD6920551.1"/>
    </source>
</evidence>
<dbReference type="EMBL" id="CAJHJF010001674">
    <property type="protein sequence ID" value="CAD6920551.1"/>
    <property type="molecule type" value="Genomic_DNA"/>
</dbReference>
<dbReference type="PROSITE" id="PS50003">
    <property type="entry name" value="PH_DOMAIN"/>
    <property type="match status" value="1"/>
</dbReference>
<dbReference type="SUPFAM" id="SSF50729">
    <property type="entry name" value="PH domain-like"/>
    <property type="match status" value="1"/>
</dbReference>
<feature type="region of interest" description="Disordered" evidence="1">
    <location>
        <begin position="1849"/>
        <end position="1974"/>
    </location>
</feature>
<feature type="compositionally biased region" description="Polar residues" evidence="1">
    <location>
        <begin position="38"/>
        <end position="51"/>
    </location>
</feature>
<feature type="compositionally biased region" description="Low complexity" evidence="1">
    <location>
        <begin position="500"/>
        <end position="516"/>
    </location>
</feature>
<feature type="region of interest" description="Disordered" evidence="1">
    <location>
        <begin position="381"/>
        <end position="443"/>
    </location>
</feature>
<proteinExistence type="predicted"/>
<feature type="region of interest" description="Disordered" evidence="1">
    <location>
        <begin position="764"/>
        <end position="864"/>
    </location>
</feature>
<feature type="compositionally biased region" description="Low complexity" evidence="1">
    <location>
        <begin position="182"/>
        <end position="201"/>
    </location>
</feature>
<keyword evidence="3" id="KW-1185">Reference proteome</keyword>
<name>A0A9N8QBC2_9BASI</name>
<feature type="region of interest" description="Disordered" evidence="1">
    <location>
        <begin position="34"/>
        <end position="155"/>
    </location>
</feature>
<feature type="compositionally biased region" description="Low complexity" evidence="1">
    <location>
        <begin position="412"/>
        <end position="423"/>
    </location>
</feature>
<evidence type="ECO:0000313" key="3">
    <source>
        <dbReference type="Proteomes" id="UP000836404"/>
    </source>
</evidence>
<feature type="compositionally biased region" description="Low complexity" evidence="1">
    <location>
        <begin position="1"/>
        <end position="21"/>
    </location>
</feature>
<feature type="compositionally biased region" description="Polar residues" evidence="1">
    <location>
        <begin position="59"/>
        <end position="88"/>
    </location>
</feature>
<dbReference type="InterPro" id="IPR011993">
    <property type="entry name" value="PH-like_dom_sf"/>
</dbReference>
<dbReference type="PANTHER" id="PTHR12673:SF270">
    <property type="entry name" value="FYVE-TYPE DOMAIN-CONTAINING PROTEIN"/>
    <property type="match status" value="1"/>
</dbReference>
<feature type="compositionally biased region" description="Polar residues" evidence="1">
    <location>
        <begin position="1643"/>
        <end position="1660"/>
    </location>
</feature>
<feature type="region of interest" description="Disordered" evidence="1">
    <location>
        <begin position="678"/>
        <end position="703"/>
    </location>
</feature>
<feature type="compositionally biased region" description="Low complexity" evidence="1">
    <location>
        <begin position="1587"/>
        <end position="1596"/>
    </location>
</feature>
<feature type="compositionally biased region" description="Low complexity" evidence="1">
    <location>
        <begin position="282"/>
        <end position="293"/>
    </location>
</feature>
<feature type="compositionally biased region" description="Acidic residues" evidence="1">
    <location>
        <begin position="332"/>
        <end position="343"/>
    </location>
</feature>
<reference evidence="2 3" key="1">
    <citation type="submission" date="2020-10" db="EMBL/GenBank/DDBJ databases">
        <authorList>
            <person name="Sedaghatjoo S."/>
        </authorList>
    </citation>
    <scope>NUCLEOTIDE SEQUENCE [LARGE SCALE GENOMIC DNA]</scope>
    <source>
        <strain evidence="2 3">LLFL</strain>
    </source>
</reference>
<dbReference type="Proteomes" id="UP000836404">
    <property type="component" value="Unassembled WGS sequence"/>
</dbReference>
<dbReference type="Gene3D" id="2.30.29.30">
    <property type="entry name" value="Pleckstrin-homology domain (PH domain)/Phosphotyrosine-binding domain (PTB)"/>
    <property type="match status" value="1"/>
</dbReference>
<dbReference type="SMART" id="SM00233">
    <property type="entry name" value="PH"/>
    <property type="match status" value="1"/>
</dbReference>
<feature type="region of interest" description="Disordered" evidence="1">
    <location>
        <begin position="1710"/>
        <end position="1729"/>
    </location>
</feature>
<dbReference type="PROSITE" id="PS50010">
    <property type="entry name" value="DH_2"/>
    <property type="match status" value="1"/>
</dbReference>
<organism evidence="2 3">
    <name type="scientific">Tilletia laevis</name>
    <dbReference type="NCBI Taxonomy" id="157183"/>
    <lineage>
        <taxon>Eukaryota</taxon>
        <taxon>Fungi</taxon>
        <taxon>Dikarya</taxon>
        <taxon>Basidiomycota</taxon>
        <taxon>Ustilaginomycotina</taxon>
        <taxon>Exobasidiomycetes</taxon>
        <taxon>Tilletiales</taxon>
        <taxon>Tilletiaceae</taxon>
        <taxon>Tilletia</taxon>
    </lineage>
</organism>
<dbReference type="InterPro" id="IPR000219">
    <property type="entry name" value="DH_dom"/>
</dbReference>
<feature type="region of interest" description="Disordered" evidence="1">
    <location>
        <begin position="542"/>
        <end position="561"/>
    </location>
</feature>
<evidence type="ECO:0008006" key="4">
    <source>
        <dbReference type="Google" id="ProtNLM"/>
    </source>
</evidence>
<feature type="compositionally biased region" description="Low complexity" evidence="1">
    <location>
        <begin position="1914"/>
        <end position="1923"/>
    </location>
</feature>
<protein>
    <recommendedName>
        <fullName evidence="4">DH domain-containing protein</fullName>
    </recommendedName>
</protein>
<dbReference type="Gene3D" id="1.20.900.10">
    <property type="entry name" value="Dbl homology (DH) domain"/>
    <property type="match status" value="1"/>
</dbReference>
<feature type="compositionally biased region" description="Low complexity" evidence="1">
    <location>
        <begin position="1849"/>
        <end position="1894"/>
    </location>
</feature>
<dbReference type="GO" id="GO:0005737">
    <property type="term" value="C:cytoplasm"/>
    <property type="evidence" value="ECO:0007669"/>
    <property type="project" value="TreeGrafter"/>
</dbReference>
<feature type="region of interest" description="Disordered" evidence="1">
    <location>
        <begin position="1349"/>
        <end position="1371"/>
    </location>
</feature>
<feature type="compositionally biased region" description="Low complexity" evidence="1">
    <location>
        <begin position="542"/>
        <end position="551"/>
    </location>
</feature>
<feature type="compositionally biased region" description="Acidic residues" evidence="1">
    <location>
        <begin position="221"/>
        <end position="234"/>
    </location>
</feature>
<feature type="region of interest" description="Disordered" evidence="1">
    <location>
        <begin position="1817"/>
        <end position="1836"/>
    </location>
</feature>
<feature type="region of interest" description="Disordered" evidence="1">
    <location>
        <begin position="1077"/>
        <end position="1109"/>
    </location>
</feature>
<gene>
    <name evidence="2" type="ORF">JKILLFL_G2817</name>
</gene>
<feature type="compositionally biased region" description="Basic residues" evidence="1">
    <location>
        <begin position="400"/>
        <end position="409"/>
    </location>
</feature>
<dbReference type="InterPro" id="IPR051092">
    <property type="entry name" value="FYVE_RhoGEF_PH"/>
</dbReference>